<protein>
    <submittedName>
        <fullName evidence="2">Uncharacterized protein</fullName>
    </submittedName>
</protein>
<feature type="region of interest" description="Disordered" evidence="1">
    <location>
        <begin position="1"/>
        <end position="27"/>
    </location>
</feature>
<sequence length="56" mass="6238">MKLHRSGDSSVNGWSLLLEDDGDPPEPQVLNLAGSSSSFLRHEELMNTQYIGPVRR</sequence>
<organism evidence="2 3">
    <name type="scientific">Brassica cretica</name>
    <name type="common">Mustard</name>
    <dbReference type="NCBI Taxonomy" id="69181"/>
    <lineage>
        <taxon>Eukaryota</taxon>
        <taxon>Viridiplantae</taxon>
        <taxon>Streptophyta</taxon>
        <taxon>Embryophyta</taxon>
        <taxon>Tracheophyta</taxon>
        <taxon>Spermatophyta</taxon>
        <taxon>Magnoliopsida</taxon>
        <taxon>eudicotyledons</taxon>
        <taxon>Gunneridae</taxon>
        <taxon>Pentapetalae</taxon>
        <taxon>rosids</taxon>
        <taxon>malvids</taxon>
        <taxon>Brassicales</taxon>
        <taxon>Brassicaceae</taxon>
        <taxon>Brassiceae</taxon>
        <taxon>Brassica</taxon>
    </lineage>
</organism>
<keyword evidence="3" id="KW-1185">Reference proteome</keyword>
<proteinExistence type="predicted"/>
<name>A0ABQ7BKZ5_BRACR</name>
<evidence type="ECO:0000313" key="2">
    <source>
        <dbReference type="EMBL" id="KAF3532576.1"/>
    </source>
</evidence>
<dbReference type="Proteomes" id="UP000266723">
    <property type="component" value="Unassembled WGS sequence"/>
</dbReference>
<dbReference type="EMBL" id="QGKV02001507">
    <property type="protein sequence ID" value="KAF3532576.1"/>
    <property type="molecule type" value="Genomic_DNA"/>
</dbReference>
<gene>
    <name evidence="2" type="ORF">DY000_02043823</name>
</gene>
<comment type="caution">
    <text evidence="2">The sequence shown here is derived from an EMBL/GenBank/DDBJ whole genome shotgun (WGS) entry which is preliminary data.</text>
</comment>
<reference evidence="2 3" key="1">
    <citation type="journal article" date="2020" name="BMC Genomics">
        <title>Intraspecific diversification of the crop wild relative Brassica cretica Lam. using demographic model selection.</title>
        <authorList>
            <person name="Kioukis A."/>
            <person name="Michalopoulou V.A."/>
            <person name="Briers L."/>
            <person name="Pirintsos S."/>
            <person name="Studholme D.J."/>
            <person name="Pavlidis P."/>
            <person name="Sarris P.F."/>
        </authorList>
    </citation>
    <scope>NUCLEOTIDE SEQUENCE [LARGE SCALE GENOMIC DNA]</scope>
    <source>
        <strain evidence="3">cv. PFS-1207/04</strain>
    </source>
</reference>
<accession>A0ABQ7BKZ5</accession>
<evidence type="ECO:0000256" key="1">
    <source>
        <dbReference type="SAM" id="MobiDB-lite"/>
    </source>
</evidence>
<evidence type="ECO:0000313" key="3">
    <source>
        <dbReference type="Proteomes" id="UP000266723"/>
    </source>
</evidence>